<dbReference type="EMBL" id="RWGY01000029">
    <property type="protein sequence ID" value="TVU18958.1"/>
    <property type="molecule type" value="Genomic_DNA"/>
</dbReference>
<evidence type="ECO:0000313" key="1">
    <source>
        <dbReference type="EMBL" id="TVU18958.1"/>
    </source>
</evidence>
<keyword evidence="2" id="KW-1185">Reference proteome</keyword>
<sequence>MCMILDEYSGFAVTNMSFRIFPNHTCDRKLLFLVVTHQVRFAQVFVPHGLISRCSSISASLVAERGARIPAADPRQFDSLRCADPRILYDLIAESSGRVVGKMGSALEEKKWQLQALNKKYHIDSWFLFFFLCS</sequence>
<gene>
    <name evidence="1" type="ORF">EJB05_35081</name>
</gene>
<organism evidence="1 2">
    <name type="scientific">Eragrostis curvula</name>
    <name type="common">weeping love grass</name>
    <dbReference type="NCBI Taxonomy" id="38414"/>
    <lineage>
        <taxon>Eukaryota</taxon>
        <taxon>Viridiplantae</taxon>
        <taxon>Streptophyta</taxon>
        <taxon>Embryophyta</taxon>
        <taxon>Tracheophyta</taxon>
        <taxon>Spermatophyta</taxon>
        <taxon>Magnoliopsida</taxon>
        <taxon>Liliopsida</taxon>
        <taxon>Poales</taxon>
        <taxon>Poaceae</taxon>
        <taxon>PACMAD clade</taxon>
        <taxon>Chloridoideae</taxon>
        <taxon>Eragrostideae</taxon>
        <taxon>Eragrostidinae</taxon>
        <taxon>Eragrostis</taxon>
    </lineage>
</organism>
<dbReference type="AlphaFoldDB" id="A0A5J9U6T8"/>
<proteinExistence type="predicted"/>
<dbReference type="Gramene" id="TVU18958">
    <property type="protein sequence ID" value="TVU18958"/>
    <property type="gene ID" value="EJB05_35081"/>
</dbReference>
<accession>A0A5J9U6T8</accession>
<reference evidence="1 2" key="1">
    <citation type="journal article" date="2019" name="Sci. Rep.">
        <title>A high-quality genome of Eragrostis curvula grass provides insights into Poaceae evolution and supports new strategies to enhance forage quality.</title>
        <authorList>
            <person name="Carballo J."/>
            <person name="Santos B.A.C.M."/>
            <person name="Zappacosta D."/>
            <person name="Garbus I."/>
            <person name="Selva J.P."/>
            <person name="Gallo C.A."/>
            <person name="Diaz A."/>
            <person name="Albertini E."/>
            <person name="Caccamo M."/>
            <person name="Echenique V."/>
        </authorList>
    </citation>
    <scope>NUCLEOTIDE SEQUENCE [LARGE SCALE GENOMIC DNA]</scope>
    <source>
        <strain evidence="2">cv. Victoria</strain>
        <tissue evidence="1">Leaf</tissue>
    </source>
</reference>
<name>A0A5J9U6T8_9POAL</name>
<evidence type="ECO:0000313" key="2">
    <source>
        <dbReference type="Proteomes" id="UP000324897"/>
    </source>
</evidence>
<comment type="caution">
    <text evidence="1">The sequence shown here is derived from an EMBL/GenBank/DDBJ whole genome shotgun (WGS) entry which is preliminary data.</text>
</comment>
<dbReference type="Proteomes" id="UP000324897">
    <property type="component" value="Chromosome 7"/>
</dbReference>
<protein>
    <submittedName>
        <fullName evidence="1">Uncharacterized protein</fullName>
    </submittedName>
</protein>